<protein>
    <submittedName>
        <fullName evidence="1">Uncharacterized protein</fullName>
    </submittedName>
</protein>
<gene>
    <name evidence="1" type="ORF">TNIN_386591</name>
</gene>
<keyword evidence="2" id="KW-1185">Reference proteome</keyword>
<dbReference type="Proteomes" id="UP000886998">
    <property type="component" value="Unassembled WGS sequence"/>
</dbReference>
<proteinExistence type="predicted"/>
<comment type="caution">
    <text evidence="1">The sequence shown here is derived from an EMBL/GenBank/DDBJ whole genome shotgun (WGS) entry which is preliminary data.</text>
</comment>
<evidence type="ECO:0000313" key="2">
    <source>
        <dbReference type="Proteomes" id="UP000886998"/>
    </source>
</evidence>
<dbReference type="EMBL" id="BMAV01007294">
    <property type="protein sequence ID" value="GFY50044.1"/>
    <property type="molecule type" value="Genomic_DNA"/>
</dbReference>
<accession>A0A8X7C258</accession>
<reference evidence="1" key="1">
    <citation type="submission" date="2020-08" db="EMBL/GenBank/DDBJ databases">
        <title>Multicomponent nature underlies the extraordinary mechanical properties of spider dragline silk.</title>
        <authorList>
            <person name="Kono N."/>
            <person name="Nakamura H."/>
            <person name="Mori M."/>
            <person name="Yoshida Y."/>
            <person name="Ohtoshi R."/>
            <person name="Malay A.D."/>
            <person name="Moran D.A.P."/>
            <person name="Tomita M."/>
            <person name="Numata K."/>
            <person name="Arakawa K."/>
        </authorList>
    </citation>
    <scope>NUCLEOTIDE SEQUENCE</scope>
</reference>
<sequence length="99" mass="11117">MVGAVVVISGRMHFLARREVSRKPPSLALGTLIDDQQIKLRLIDVCSRAWGVQKPRPDKICFARDPFTPPPGGAIYFPYVERETSGGGDCRWWPSHPEK</sequence>
<evidence type="ECO:0000313" key="1">
    <source>
        <dbReference type="EMBL" id="GFY50044.1"/>
    </source>
</evidence>
<dbReference type="AlphaFoldDB" id="A0A8X7C258"/>
<name>A0A8X7C258_9ARAC</name>
<organism evidence="1 2">
    <name type="scientific">Trichonephila inaurata madagascariensis</name>
    <dbReference type="NCBI Taxonomy" id="2747483"/>
    <lineage>
        <taxon>Eukaryota</taxon>
        <taxon>Metazoa</taxon>
        <taxon>Ecdysozoa</taxon>
        <taxon>Arthropoda</taxon>
        <taxon>Chelicerata</taxon>
        <taxon>Arachnida</taxon>
        <taxon>Araneae</taxon>
        <taxon>Araneomorphae</taxon>
        <taxon>Entelegynae</taxon>
        <taxon>Araneoidea</taxon>
        <taxon>Nephilidae</taxon>
        <taxon>Trichonephila</taxon>
        <taxon>Trichonephila inaurata</taxon>
    </lineage>
</organism>